<dbReference type="PANTHER" id="PTHR10520:SF12">
    <property type="entry name" value="TRIFUNCTIONAL PURINE BIOSYNTHETIC PROTEIN ADENOSINE-3"/>
    <property type="match status" value="1"/>
</dbReference>
<name>X1DNX0_9ZZZZ</name>
<keyword evidence="6" id="KW-0963">Cytoplasm</keyword>
<reference evidence="17" key="1">
    <citation type="journal article" date="2014" name="Front. Microbiol.">
        <title>High frequency of phylogenetically diverse reductive dehalogenase-homologous genes in deep subseafloor sedimentary metagenomes.</title>
        <authorList>
            <person name="Kawai M."/>
            <person name="Futagami T."/>
            <person name="Toyoda A."/>
            <person name="Takaki Y."/>
            <person name="Nishi S."/>
            <person name="Hori S."/>
            <person name="Arai W."/>
            <person name="Tsubouchi T."/>
            <person name="Morono Y."/>
            <person name="Uchiyama I."/>
            <person name="Ito T."/>
            <person name="Fujiyama A."/>
            <person name="Inagaki F."/>
            <person name="Takami H."/>
        </authorList>
    </citation>
    <scope>NUCLEOTIDE SEQUENCE</scope>
    <source>
        <strain evidence="17">Expedition CK06-06</strain>
    </source>
</reference>
<accession>X1DNX0</accession>
<gene>
    <name evidence="17" type="ORF">S03H2_04703</name>
</gene>
<dbReference type="Pfam" id="PF02769">
    <property type="entry name" value="AIRS_C"/>
    <property type="match status" value="1"/>
</dbReference>
<evidence type="ECO:0000259" key="15">
    <source>
        <dbReference type="Pfam" id="PF00586"/>
    </source>
</evidence>
<proteinExistence type="inferred from homology"/>
<sequence>LAGVNIEAADKIKKLIAKQAQSTFHPQVLNFGSFGSMFQIEGYDEPVLVSSVDGVGTKLKIASLLDKNDTVGMDIVNHCVNDILCCGAKPLFFLDYIAMGKLVPQQIEAIITGIAQACQEIGCSLIGGETAEMPGIYSQGSYDLVGFIVGVVEKGNIIDGSSINAGDIILGLPSSGLHTNGYSLVRRGFRIEDDPSCLNNFYPELGKTLGEELLQVHLCYYPELKPILSLIKGLAHITGGGVMGNVPRILPQGLAALFHKGSWDIPTIFKLIQKQGDIEEAEMYRVFNMGIGMTIVCSPQQVNKLAVALPQAKVIGEVVKVEGKERVIID</sequence>
<evidence type="ECO:0000256" key="10">
    <source>
        <dbReference type="ARBA" id="ARBA00022840"/>
    </source>
</evidence>
<dbReference type="InterPro" id="IPR036921">
    <property type="entry name" value="PurM-like_N_sf"/>
</dbReference>
<evidence type="ECO:0000256" key="9">
    <source>
        <dbReference type="ARBA" id="ARBA00022755"/>
    </source>
</evidence>
<dbReference type="GO" id="GO:0005524">
    <property type="term" value="F:ATP binding"/>
    <property type="evidence" value="ECO:0007669"/>
    <property type="project" value="UniProtKB-KW"/>
</dbReference>
<evidence type="ECO:0000256" key="8">
    <source>
        <dbReference type="ARBA" id="ARBA00022741"/>
    </source>
</evidence>
<evidence type="ECO:0000256" key="12">
    <source>
        <dbReference type="ARBA" id="ARBA00032931"/>
    </source>
</evidence>
<evidence type="ECO:0000256" key="13">
    <source>
        <dbReference type="ARBA" id="ARBA00033093"/>
    </source>
</evidence>
<dbReference type="SUPFAM" id="SSF55326">
    <property type="entry name" value="PurM N-terminal domain-like"/>
    <property type="match status" value="1"/>
</dbReference>
<keyword evidence="7" id="KW-0436">Ligase</keyword>
<feature type="non-terminal residue" evidence="17">
    <location>
        <position position="1"/>
    </location>
</feature>
<dbReference type="InterPro" id="IPR016188">
    <property type="entry name" value="PurM-like_N"/>
</dbReference>
<evidence type="ECO:0000256" key="2">
    <source>
        <dbReference type="ARBA" id="ARBA00004686"/>
    </source>
</evidence>
<evidence type="ECO:0000313" key="17">
    <source>
        <dbReference type="EMBL" id="GAH21887.1"/>
    </source>
</evidence>
<comment type="caution">
    <text evidence="17">The sequence shown here is derived from an EMBL/GenBank/DDBJ whole genome shotgun (WGS) entry which is preliminary data.</text>
</comment>
<dbReference type="GO" id="GO:0006189">
    <property type="term" value="P:'de novo' IMP biosynthetic process"/>
    <property type="evidence" value="ECO:0007669"/>
    <property type="project" value="UniProtKB-UniPathway"/>
</dbReference>
<dbReference type="GO" id="GO:0005829">
    <property type="term" value="C:cytosol"/>
    <property type="evidence" value="ECO:0007669"/>
    <property type="project" value="TreeGrafter"/>
</dbReference>
<dbReference type="PANTHER" id="PTHR10520">
    <property type="entry name" value="TRIFUNCTIONAL PURINE BIOSYNTHETIC PROTEIN ADENOSINE-3-RELATED"/>
    <property type="match status" value="1"/>
</dbReference>
<protein>
    <recommendedName>
        <fullName evidence="5">Phosphoribosylformylglycinamidine cyclo-ligase</fullName>
        <ecNumber evidence="4">6.3.3.1</ecNumber>
    </recommendedName>
    <alternativeName>
        <fullName evidence="12">AIR synthase</fullName>
    </alternativeName>
    <alternativeName>
        <fullName evidence="13">AIRS</fullName>
    </alternativeName>
    <alternativeName>
        <fullName evidence="11">Phosphoribosyl-aminoimidazole synthetase</fullName>
    </alternativeName>
</protein>
<dbReference type="Gene3D" id="3.30.1330.10">
    <property type="entry name" value="PurM-like, N-terminal domain"/>
    <property type="match status" value="1"/>
</dbReference>
<dbReference type="HAMAP" id="MF_00741">
    <property type="entry name" value="AIRS"/>
    <property type="match status" value="1"/>
</dbReference>
<dbReference type="GO" id="GO:0004637">
    <property type="term" value="F:phosphoribosylamine-glycine ligase activity"/>
    <property type="evidence" value="ECO:0007669"/>
    <property type="project" value="TreeGrafter"/>
</dbReference>
<comment type="catalytic activity">
    <reaction evidence="14">
        <text>2-formamido-N(1)-(5-O-phospho-beta-D-ribosyl)acetamidine + ATP = 5-amino-1-(5-phospho-beta-D-ribosyl)imidazole + ADP + phosphate + H(+)</text>
        <dbReference type="Rhea" id="RHEA:23032"/>
        <dbReference type="ChEBI" id="CHEBI:15378"/>
        <dbReference type="ChEBI" id="CHEBI:30616"/>
        <dbReference type="ChEBI" id="CHEBI:43474"/>
        <dbReference type="ChEBI" id="CHEBI:137981"/>
        <dbReference type="ChEBI" id="CHEBI:147287"/>
        <dbReference type="ChEBI" id="CHEBI:456216"/>
        <dbReference type="EC" id="6.3.3.1"/>
    </reaction>
</comment>
<dbReference type="FunFam" id="3.30.1330.10:FF:000001">
    <property type="entry name" value="Phosphoribosylformylglycinamidine cyclo-ligase"/>
    <property type="match status" value="1"/>
</dbReference>
<dbReference type="CDD" id="cd02196">
    <property type="entry name" value="PurM"/>
    <property type="match status" value="1"/>
</dbReference>
<keyword evidence="8" id="KW-0547">Nucleotide-binding</keyword>
<dbReference type="SUPFAM" id="SSF56042">
    <property type="entry name" value="PurM C-terminal domain-like"/>
    <property type="match status" value="1"/>
</dbReference>
<dbReference type="NCBIfam" id="TIGR00878">
    <property type="entry name" value="purM"/>
    <property type="match status" value="1"/>
</dbReference>
<dbReference type="AlphaFoldDB" id="X1DNX0"/>
<keyword evidence="10" id="KW-0067">ATP-binding</keyword>
<evidence type="ECO:0000256" key="7">
    <source>
        <dbReference type="ARBA" id="ARBA00022598"/>
    </source>
</evidence>
<evidence type="ECO:0000259" key="16">
    <source>
        <dbReference type="Pfam" id="PF02769"/>
    </source>
</evidence>
<keyword evidence="9" id="KW-0658">Purine biosynthesis</keyword>
<dbReference type="EC" id="6.3.3.1" evidence="4"/>
<dbReference type="InterPro" id="IPR010918">
    <property type="entry name" value="PurM-like_C_dom"/>
</dbReference>
<dbReference type="UniPathway" id="UPA00074">
    <property type="reaction ID" value="UER00129"/>
</dbReference>
<dbReference type="FunFam" id="3.90.650.10:FF:000011">
    <property type="entry name" value="Phosphoribosylformylglycinamidine cyclo-ligase"/>
    <property type="match status" value="1"/>
</dbReference>
<comment type="subcellular location">
    <subcellularLocation>
        <location evidence="1">Cytoplasm</location>
    </subcellularLocation>
</comment>
<organism evidence="17">
    <name type="scientific">marine sediment metagenome</name>
    <dbReference type="NCBI Taxonomy" id="412755"/>
    <lineage>
        <taxon>unclassified sequences</taxon>
        <taxon>metagenomes</taxon>
        <taxon>ecological metagenomes</taxon>
    </lineage>
</organism>
<evidence type="ECO:0000256" key="3">
    <source>
        <dbReference type="ARBA" id="ARBA00010280"/>
    </source>
</evidence>
<dbReference type="Pfam" id="PF00586">
    <property type="entry name" value="AIRS"/>
    <property type="match status" value="1"/>
</dbReference>
<evidence type="ECO:0000256" key="1">
    <source>
        <dbReference type="ARBA" id="ARBA00004496"/>
    </source>
</evidence>
<dbReference type="EMBL" id="BARU01001894">
    <property type="protein sequence ID" value="GAH21887.1"/>
    <property type="molecule type" value="Genomic_DNA"/>
</dbReference>
<evidence type="ECO:0000256" key="11">
    <source>
        <dbReference type="ARBA" id="ARBA00031908"/>
    </source>
</evidence>
<comment type="pathway">
    <text evidence="2">Purine metabolism; IMP biosynthesis via de novo pathway; 5-amino-1-(5-phospho-D-ribosyl)imidazole from N(2)-formyl-N(1)-(5-phospho-D-ribosyl)glycinamide: step 2/2.</text>
</comment>
<comment type="similarity">
    <text evidence="3">Belongs to the AIR synthase family.</text>
</comment>
<evidence type="ECO:0000256" key="14">
    <source>
        <dbReference type="ARBA" id="ARBA00049057"/>
    </source>
</evidence>
<dbReference type="GO" id="GO:0004641">
    <property type="term" value="F:phosphoribosylformylglycinamidine cyclo-ligase activity"/>
    <property type="evidence" value="ECO:0007669"/>
    <property type="project" value="UniProtKB-EC"/>
</dbReference>
<evidence type="ECO:0000256" key="4">
    <source>
        <dbReference type="ARBA" id="ARBA00013047"/>
    </source>
</evidence>
<feature type="domain" description="PurM-like N-terminal" evidence="15">
    <location>
        <begin position="47"/>
        <end position="152"/>
    </location>
</feature>
<dbReference type="GO" id="GO:0046084">
    <property type="term" value="P:adenine biosynthetic process"/>
    <property type="evidence" value="ECO:0007669"/>
    <property type="project" value="TreeGrafter"/>
</dbReference>
<dbReference type="Gene3D" id="3.90.650.10">
    <property type="entry name" value="PurM-like C-terminal domain"/>
    <property type="match status" value="1"/>
</dbReference>
<evidence type="ECO:0000256" key="6">
    <source>
        <dbReference type="ARBA" id="ARBA00022490"/>
    </source>
</evidence>
<dbReference type="InterPro" id="IPR036676">
    <property type="entry name" value="PurM-like_C_sf"/>
</dbReference>
<dbReference type="InterPro" id="IPR004733">
    <property type="entry name" value="PurM_cligase"/>
</dbReference>
<feature type="domain" description="PurM-like C-terminal" evidence="16">
    <location>
        <begin position="165"/>
        <end position="325"/>
    </location>
</feature>
<evidence type="ECO:0000256" key="5">
    <source>
        <dbReference type="ARBA" id="ARBA00020367"/>
    </source>
</evidence>